<feature type="region of interest" description="Disordered" evidence="1">
    <location>
        <begin position="1"/>
        <end position="38"/>
    </location>
</feature>
<accession>A0AAV2FSU3</accession>
<dbReference type="AlphaFoldDB" id="A0AAV2FSU3"/>
<protein>
    <submittedName>
        <fullName evidence="2">Uncharacterized protein</fullName>
    </submittedName>
</protein>
<organism evidence="2 3">
    <name type="scientific">Linum trigynum</name>
    <dbReference type="NCBI Taxonomy" id="586398"/>
    <lineage>
        <taxon>Eukaryota</taxon>
        <taxon>Viridiplantae</taxon>
        <taxon>Streptophyta</taxon>
        <taxon>Embryophyta</taxon>
        <taxon>Tracheophyta</taxon>
        <taxon>Spermatophyta</taxon>
        <taxon>Magnoliopsida</taxon>
        <taxon>eudicotyledons</taxon>
        <taxon>Gunneridae</taxon>
        <taxon>Pentapetalae</taxon>
        <taxon>rosids</taxon>
        <taxon>fabids</taxon>
        <taxon>Malpighiales</taxon>
        <taxon>Linaceae</taxon>
        <taxon>Linum</taxon>
    </lineage>
</organism>
<evidence type="ECO:0000256" key="1">
    <source>
        <dbReference type="SAM" id="MobiDB-lite"/>
    </source>
</evidence>
<name>A0AAV2FSU3_9ROSI</name>
<feature type="compositionally biased region" description="Basic and acidic residues" evidence="1">
    <location>
        <begin position="12"/>
        <end position="21"/>
    </location>
</feature>
<evidence type="ECO:0000313" key="3">
    <source>
        <dbReference type="Proteomes" id="UP001497516"/>
    </source>
</evidence>
<evidence type="ECO:0000313" key="2">
    <source>
        <dbReference type="EMBL" id="CAL1401411.1"/>
    </source>
</evidence>
<gene>
    <name evidence="2" type="ORF">LTRI10_LOCUS41468</name>
</gene>
<dbReference type="EMBL" id="OZ034820">
    <property type="protein sequence ID" value="CAL1401411.1"/>
    <property type="molecule type" value="Genomic_DNA"/>
</dbReference>
<reference evidence="2 3" key="1">
    <citation type="submission" date="2024-04" db="EMBL/GenBank/DDBJ databases">
        <authorList>
            <person name="Fracassetti M."/>
        </authorList>
    </citation>
    <scope>NUCLEOTIDE SEQUENCE [LARGE SCALE GENOMIC DNA]</scope>
</reference>
<proteinExistence type="predicted"/>
<dbReference type="Proteomes" id="UP001497516">
    <property type="component" value="Chromosome 7"/>
</dbReference>
<sequence length="145" mass="15758">MSHSFSPKPRKAREGCLREEGVAEAGEEGVSVDGRGDVGGDGSFHVYNRLGALSPVSRSTPSIRGNNAPSCCLVLPVQGQRRPRYGAPLPVSSPIDPFSLFPFDHPLPGISPRQPTSIRRNQQICLLKQHTMKLLLCPRSDSIRC</sequence>
<keyword evidence="3" id="KW-1185">Reference proteome</keyword>